<accession>A0A1Z4BUF7</accession>
<evidence type="ECO:0000256" key="11">
    <source>
        <dbReference type="HAMAP-Rule" id="MF_00392"/>
    </source>
</evidence>
<evidence type="ECO:0000256" key="7">
    <source>
        <dbReference type="ARBA" id="ARBA00022676"/>
    </source>
</evidence>
<comment type="function">
    <text evidence="1 11">Condensation of UDP-2,3-diacylglucosamine and 2,3-diacylglucosamine-1-phosphate to form lipid A disaccharide, a precursor of lipid A, a phosphorylated glycolipid that anchors the lipopolysaccharide to the outer membrane of the cell.</text>
</comment>
<dbReference type="OrthoDB" id="9801642at2"/>
<protein>
    <recommendedName>
        <fullName evidence="4 11">Lipid-A-disaccharide synthase</fullName>
        <ecNumber evidence="3 11">2.4.1.182</ecNumber>
    </recommendedName>
</protein>
<dbReference type="PANTHER" id="PTHR30372">
    <property type="entry name" value="LIPID-A-DISACCHARIDE SYNTHASE"/>
    <property type="match status" value="1"/>
</dbReference>
<keyword evidence="13" id="KW-1185">Reference proteome</keyword>
<reference evidence="12 13" key="1">
    <citation type="submission" date="2017-06" db="EMBL/GenBank/DDBJ databases">
        <title>Genome Sequencing of the methanotroph Methylovulum psychrotolerants str. HV10-M2 isolated from a high-altitude environment.</title>
        <authorList>
            <person name="Mateos-Rivera A."/>
        </authorList>
    </citation>
    <scope>NUCLEOTIDE SEQUENCE [LARGE SCALE GENOMIC DNA]</scope>
    <source>
        <strain evidence="12 13">HV10_M2</strain>
    </source>
</reference>
<dbReference type="Gene3D" id="3.40.50.2000">
    <property type="entry name" value="Glycogen Phosphorylase B"/>
    <property type="match status" value="1"/>
</dbReference>
<dbReference type="EMBL" id="CP022129">
    <property type="protein sequence ID" value="ASF44937.1"/>
    <property type="molecule type" value="Genomic_DNA"/>
</dbReference>
<keyword evidence="5 11" id="KW-0444">Lipid biosynthesis</keyword>
<evidence type="ECO:0000256" key="3">
    <source>
        <dbReference type="ARBA" id="ARBA00012687"/>
    </source>
</evidence>
<dbReference type="GO" id="GO:0009245">
    <property type="term" value="P:lipid A biosynthetic process"/>
    <property type="evidence" value="ECO:0007669"/>
    <property type="project" value="UniProtKB-UniRule"/>
</dbReference>
<keyword evidence="6 11" id="KW-0441">Lipid A biosynthesis</keyword>
<dbReference type="Proteomes" id="UP000197019">
    <property type="component" value="Chromosome"/>
</dbReference>
<keyword evidence="7 11" id="KW-0328">Glycosyltransferase</keyword>
<dbReference type="HAMAP" id="MF_00392">
    <property type="entry name" value="LpxB"/>
    <property type="match status" value="1"/>
</dbReference>
<evidence type="ECO:0000313" key="13">
    <source>
        <dbReference type="Proteomes" id="UP000197019"/>
    </source>
</evidence>
<comment type="catalytic activity">
    <reaction evidence="10 11">
        <text>a lipid X + a UDP-2-N,3-O-bis[(3R)-3-hydroxyacyl]-alpha-D-glucosamine = a lipid A disaccharide + UDP + H(+)</text>
        <dbReference type="Rhea" id="RHEA:67828"/>
        <dbReference type="ChEBI" id="CHEBI:15378"/>
        <dbReference type="ChEBI" id="CHEBI:58223"/>
        <dbReference type="ChEBI" id="CHEBI:137748"/>
        <dbReference type="ChEBI" id="CHEBI:176338"/>
        <dbReference type="ChEBI" id="CHEBI:176343"/>
        <dbReference type="EC" id="2.4.1.182"/>
    </reaction>
</comment>
<dbReference type="EC" id="2.4.1.182" evidence="3 11"/>
<comment type="similarity">
    <text evidence="2 11">Belongs to the LpxB family.</text>
</comment>
<dbReference type="NCBIfam" id="TIGR00215">
    <property type="entry name" value="lpxB"/>
    <property type="match status" value="1"/>
</dbReference>
<dbReference type="AlphaFoldDB" id="A0A1Z4BUF7"/>
<keyword evidence="9 11" id="KW-0443">Lipid metabolism</keyword>
<dbReference type="KEGG" id="mpsy:CEK71_02010"/>
<evidence type="ECO:0000256" key="5">
    <source>
        <dbReference type="ARBA" id="ARBA00022516"/>
    </source>
</evidence>
<evidence type="ECO:0000313" key="12">
    <source>
        <dbReference type="EMBL" id="ASF44937.1"/>
    </source>
</evidence>
<evidence type="ECO:0000256" key="10">
    <source>
        <dbReference type="ARBA" id="ARBA00048975"/>
    </source>
</evidence>
<sequence>MTKPLTVMFSAGEASGDQHAANLFLELKKQVPDIQALGMGSSKMAAAGVDVRYDSSAIAVIGVVEVLKHYAEIRRVLAFMQRLVAEERPDLLVCVDYKEFNYKLAKFAKQQGVKVLFYVSPQVWAWRAGRVKQYGKAIDMMAVIFPFETAYYEAENVPVRYVGHPSVDKVHPQYAKAEALRLFGLDGQRPVVGLFPGSRANEIKRLLPVMLAAAVQVQQRLPAVQFVLPQASSIPDALLAAYLPEALPIKVVKNQPYEVMQCCDAVMTTSGTATLEIALFTVPMVITYKLSPLTYWLGRLLVKTPFIGLPNIVAGKLVVKELIQHEATADNLAAEMLRILTDDAYAQTMRAELVQVKQALGQGGASKNMADLVVAMLSCPLASASFSQRASLNQ</sequence>
<name>A0A1Z4BUF7_9GAMM</name>
<comment type="pathway">
    <text evidence="11">Bacterial outer membrane biogenesis; LPS lipid A biosynthesis.</text>
</comment>
<dbReference type="UniPathway" id="UPA00973"/>
<evidence type="ECO:0000256" key="9">
    <source>
        <dbReference type="ARBA" id="ARBA00023098"/>
    </source>
</evidence>
<evidence type="ECO:0000256" key="6">
    <source>
        <dbReference type="ARBA" id="ARBA00022556"/>
    </source>
</evidence>
<dbReference type="GO" id="GO:0008915">
    <property type="term" value="F:lipid-A-disaccharide synthase activity"/>
    <property type="evidence" value="ECO:0007669"/>
    <property type="project" value="UniProtKB-UniRule"/>
</dbReference>
<evidence type="ECO:0000256" key="1">
    <source>
        <dbReference type="ARBA" id="ARBA00002056"/>
    </source>
</evidence>
<evidence type="ECO:0000256" key="8">
    <source>
        <dbReference type="ARBA" id="ARBA00022679"/>
    </source>
</evidence>
<dbReference type="Pfam" id="PF02684">
    <property type="entry name" value="LpxB"/>
    <property type="match status" value="1"/>
</dbReference>
<dbReference type="GO" id="GO:0016020">
    <property type="term" value="C:membrane"/>
    <property type="evidence" value="ECO:0007669"/>
    <property type="project" value="GOC"/>
</dbReference>
<dbReference type="SUPFAM" id="SSF53756">
    <property type="entry name" value="UDP-Glycosyltransferase/glycogen phosphorylase"/>
    <property type="match status" value="1"/>
</dbReference>
<dbReference type="RefSeq" id="WP_088617820.1">
    <property type="nucleotide sequence ID" value="NZ_CP022129.1"/>
</dbReference>
<evidence type="ECO:0000256" key="2">
    <source>
        <dbReference type="ARBA" id="ARBA00007868"/>
    </source>
</evidence>
<keyword evidence="8 11" id="KW-0808">Transferase</keyword>
<gene>
    <name evidence="11" type="primary">lpxB</name>
    <name evidence="12" type="ORF">CEK71_02010</name>
</gene>
<dbReference type="InterPro" id="IPR003835">
    <property type="entry name" value="Glyco_trans_19"/>
</dbReference>
<proteinExistence type="inferred from homology"/>
<organism evidence="12 13">
    <name type="scientific">Methylovulum psychrotolerans</name>
    <dbReference type="NCBI Taxonomy" id="1704499"/>
    <lineage>
        <taxon>Bacteria</taxon>
        <taxon>Pseudomonadati</taxon>
        <taxon>Pseudomonadota</taxon>
        <taxon>Gammaproteobacteria</taxon>
        <taxon>Methylococcales</taxon>
        <taxon>Methylococcaceae</taxon>
        <taxon>Methylovulum</taxon>
    </lineage>
</organism>
<dbReference type="GO" id="GO:0005543">
    <property type="term" value="F:phospholipid binding"/>
    <property type="evidence" value="ECO:0007669"/>
    <property type="project" value="TreeGrafter"/>
</dbReference>
<evidence type="ECO:0000256" key="4">
    <source>
        <dbReference type="ARBA" id="ARBA00020902"/>
    </source>
</evidence>
<dbReference type="PANTHER" id="PTHR30372:SF4">
    <property type="entry name" value="LIPID-A-DISACCHARIDE SYNTHASE, MITOCHONDRIAL-RELATED"/>
    <property type="match status" value="1"/>
</dbReference>